<keyword evidence="5 6" id="KW-0472">Membrane</keyword>
<dbReference type="EMBL" id="CP020121">
    <property type="protein sequence ID" value="AQZ97790.1"/>
    <property type="molecule type" value="Genomic_DNA"/>
</dbReference>
<comment type="subcellular location">
    <subcellularLocation>
        <location evidence="1">Cell membrane</location>
        <topology evidence="1">Multi-pass membrane protein</topology>
    </subcellularLocation>
</comment>
<dbReference type="InterPro" id="IPR051258">
    <property type="entry name" value="Diverse_Substrate_Transporter"/>
</dbReference>
<feature type="transmembrane region" description="Helical" evidence="6">
    <location>
        <begin position="187"/>
        <end position="208"/>
    </location>
</feature>
<dbReference type="RefSeq" id="WP_054067917.1">
    <property type="nucleotide sequence ID" value="NZ_CP020121.1"/>
</dbReference>
<sequence>MSQSSSSAHGVLLVLIAAMLWGTTGTAQSFAPAGMSPLWVGALRLVMAGLFFVLLGRLLRTDSSHRPAPMDWPRMLLCALCMLTYNMAFFAGLKLTGIGLGTAVALGSSPVWAGLLQAVIQRRLPGAVWWLGTAIGVVGGFVMTQGKGGDMSGSLPGLLLCLLAGLAYGAYAVISQPLVLKSGVTRVNAWVFLTAALLSLPIAAWLGGVPDASARSWAVVVYLGVVATGLSYLCFSTGLRTVSAATSVALSKFEPITAFVLSIVVVGEQPGWLAFVGLGMVLLGLWLVVRGEMRDSRKAAAA</sequence>
<dbReference type="GO" id="GO:0005886">
    <property type="term" value="C:plasma membrane"/>
    <property type="evidence" value="ECO:0007669"/>
    <property type="project" value="UniProtKB-SubCell"/>
</dbReference>
<feature type="transmembrane region" description="Helical" evidence="6">
    <location>
        <begin position="247"/>
        <end position="266"/>
    </location>
</feature>
<evidence type="ECO:0000256" key="3">
    <source>
        <dbReference type="ARBA" id="ARBA00022692"/>
    </source>
</evidence>
<evidence type="ECO:0000313" key="8">
    <source>
        <dbReference type="EMBL" id="AQZ97790.1"/>
    </source>
</evidence>
<dbReference type="InterPro" id="IPR037185">
    <property type="entry name" value="EmrE-like"/>
</dbReference>
<evidence type="ECO:0000256" key="6">
    <source>
        <dbReference type="SAM" id="Phobius"/>
    </source>
</evidence>
<accession>A0A1V0BD21</accession>
<dbReference type="SUPFAM" id="SSF103481">
    <property type="entry name" value="Multidrug resistance efflux transporter EmrE"/>
    <property type="match status" value="2"/>
</dbReference>
<dbReference type="PANTHER" id="PTHR42920:SF5">
    <property type="entry name" value="EAMA DOMAIN-CONTAINING PROTEIN"/>
    <property type="match status" value="1"/>
</dbReference>
<reference evidence="8 9" key="1">
    <citation type="submission" date="2017-03" db="EMBL/GenBank/DDBJ databases">
        <title>Rapid Whole Genome Sequencing of Comamonas kerstersii Causing Continuous ambulatory Peritoneal Dialysis-Associated Peritonitis.</title>
        <authorList>
            <person name="Zheng B."/>
        </authorList>
    </citation>
    <scope>NUCLEOTIDE SEQUENCE [LARGE SCALE GENOMIC DNA]</scope>
    <source>
        <strain evidence="8 9">8943</strain>
    </source>
</reference>
<name>A0A1V0BD21_9BURK</name>
<keyword evidence="3 6" id="KW-0812">Transmembrane</keyword>
<dbReference type="PANTHER" id="PTHR42920">
    <property type="entry name" value="OS03G0707200 PROTEIN-RELATED"/>
    <property type="match status" value="1"/>
</dbReference>
<dbReference type="InterPro" id="IPR000620">
    <property type="entry name" value="EamA_dom"/>
</dbReference>
<feature type="transmembrane region" description="Helical" evidence="6">
    <location>
        <begin position="39"/>
        <end position="60"/>
    </location>
</feature>
<evidence type="ECO:0000256" key="4">
    <source>
        <dbReference type="ARBA" id="ARBA00022989"/>
    </source>
</evidence>
<feature type="transmembrane region" description="Helical" evidence="6">
    <location>
        <begin position="214"/>
        <end position="235"/>
    </location>
</feature>
<evidence type="ECO:0000259" key="7">
    <source>
        <dbReference type="Pfam" id="PF00892"/>
    </source>
</evidence>
<feature type="domain" description="EamA" evidence="7">
    <location>
        <begin position="156"/>
        <end position="289"/>
    </location>
</feature>
<evidence type="ECO:0000256" key="1">
    <source>
        <dbReference type="ARBA" id="ARBA00004651"/>
    </source>
</evidence>
<dbReference type="Pfam" id="PF00892">
    <property type="entry name" value="EamA"/>
    <property type="match status" value="2"/>
</dbReference>
<dbReference type="AlphaFoldDB" id="A0A1V0BD21"/>
<dbReference type="OrthoDB" id="9787117at2"/>
<gene>
    <name evidence="8" type="ORF">B5M06_05440</name>
</gene>
<protein>
    <submittedName>
        <fullName evidence="8">EamA family transporter</fullName>
    </submittedName>
</protein>
<feature type="transmembrane region" description="Helical" evidence="6">
    <location>
        <begin position="72"/>
        <end position="92"/>
    </location>
</feature>
<dbReference type="Proteomes" id="UP000242792">
    <property type="component" value="Chromosome"/>
</dbReference>
<organism evidence="8 9">
    <name type="scientific">Comamonas kerstersii</name>
    <dbReference type="NCBI Taxonomy" id="225992"/>
    <lineage>
        <taxon>Bacteria</taxon>
        <taxon>Pseudomonadati</taxon>
        <taxon>Pseudomonadota</taxon>
        <taxon>Betaproteobacteria</taxon>
        <taxon>Burkholderiales</taxon>
        <taxon>Comamonadaceae</taxon>
        <taxon>Comamonas</taxon>
    </lineage>
</organism>
<proteinExistence type="predicted"/>
<dbReference type="KEGG" id="cke:B5M06_05440"/>
<keyword evidence="4 6" id="KW-1133">Transmembrane helix</keyword>
<evidence type="ECO:0000256" key="2">
    <source>
        <dbReference type="ARBA" id="ARBA00022475"/>
    </source>
</evidence>
<feature type="transmembrane region" description="Helical" evidence="6">
    <location>
        <begin position="98"/>
        <end position="120"/>
    </location>
</feature>
<dbReference type="Gene3D" id="1.10.3730.20">
    <property type="match status" value="1"/>
</dbReference>
<feature type="transmembrane region" description="Helical" evidence="6">
    <location>
        <begin position="127"/>
        <end position="143"/>
    </location>
</feature>
<keyword evidence="2" id="KW-1003">Cell membrane</keyword>
<feature type="domain" description="EamA" evidence="7">
    <location>
        <begin position="10"/>
        <end position="143"/>
    </location>
</feature>
<evidence type="ECO:0000313" key="9">
    <source>
        <dbReference type="Proteomes" id="UP000242792"/>
    </source>
</evidence>
<feature type="transmembrane region" description="Helical" evidence="6">
    <location>
        <begin position="155"/>
        <end position="175"/>
    </location>
</feature>
<dbReference type="GeneID" id="83038763"/>
<feature type="transmembrane region" description="Helical" evidence="6">
    <location>
        <begin position="272"/>
        <end position="289"/>
    </location>
</feature>
<evidence type="ECO:0000256" key="5">
    <source>
        <dbReference type="ARBA" id="ARBA00023136"/>
    </source>
</evidence>